<accession>A0A382W3B5</accession>
<organism evidence="2">
    <name type="scientific">marine metagenome</name>
    <dbReference type="NCBI Taxonomy" id="408172"/>
    <lineage>
        <taxon>unclassified sequences</taxon>
        <taxon>metagenomes</taxon>
        <taxon>ecological metagenomes</taxon>
    </lineage>
</organism>
<evidence type="ECO:0000313" key="2">
    <source>
        <dbReference type="EMBL" id="SVD53100.1"/>
    </source>
</evidence>
<dbReference type="Gene3D" id="3.10.105.10">
    <property type="entry name" value="Dipeptide-binding Protein, Domain 3"/>
    <property type="match status" value="1"/>
</dbReference>
<dbReference type="SUPFAM" id="SSF53850">
    <property type="entry name" value="Periplasmic binding protein-like II"/>
    <property type="match status" value="1"/>
</dbReference>
<name>A0A382W3B5_9ZZZZ</name>
<evidence type="ECO:0000259" key="1">
    <source>
        <dbReference type="Pfam" id="PF00496"/>
    </source>
</evidence>
<sequence>RGHTKIPLHGYNNFMHLLEGRDWPAFSTDGAIALLAEAGYPDGFSITLTPSIRGAAAEVEGCEIIAQMWNDIGLDVNFQRIPYGTLRPTLVGRTYQGATCHAGSPLSTPARGYGSYLSANPFNRGLEHPYQEDLMLRAQEEVDPVKRNQLEKDVGIFLLDNALTDLRYYTMDAVWPVGPRIEPWGEFVKTTDVRQINGYEFMQHRK</sequence>
<protein>
    <recommendedName>
        <fullName evidence="1">Solute-binding protein family 5 domain-containing protein</fullName>
    </recommendedName>
</protein>
<proteinExistence type="predicted"/>
<dbReference type="AlphaFoldDB" id="A0A382W3B5"/>
<dbReference type="Pfam" id="PF00496">
    <property type="entry name" value="SBP_bac_5"/>
    <property type="match status" value="1"/>
</dbReference>
<feature type="domain" description="Solute-binding protein family 5" evidence="1">
    <location>
        <begin position="25"/>
        <end position="118"/>
    </location>
</feature>
<reference evidence="2" key="1">
    <citation type="submission" date="2018-05" db="EMBL/GenBank/DDBJ databases">
        <authorList>
            <person name="Lanie J.A."/>
            <person name="Ng W.-L."/>
            <person name="Kazmierczak K.M."/>
            <person name="Andrzejewski T.M."/>
            <person name="Davidsen T.M."/>
            <person name="Wayne K.J."/>
            <person name="Tettelin H."/>
            <person name="Glass J.I."/>
            <person name="Rusch D."/>
            <person name="Podicherti R."/>
            <person name="Tsui H.-C.T."/>
            <person name="Winkler M.E."/>
        </authorList>
    </citation>
    <scope>NUCLEOTIDE SEQUENCE</scope>
</reference>
<dbReference type="EMBL" id="UINC01156595">
    <property type="protein sequence ID" value="SVD53100.1"/>
    <property type="molecule type" value="Genomic_DNA"/>
</dbReference>
<feature type="non-terminal residue" evidence="2">
    <location>
        <position position="1"/>
    </location>
</feature>
<dbReference type="InterPro" id="IPR000914">
    <property type="entry name" value="SBP_5_dom"/>
</dbReference>
<gene>
    <name evidence="2" type="ORF">METZ01_LOCUS405954</name>
</gene>